<dbReference type="GeneID" id="68291416"/>
<feature type="chain" id="PRO_5040111843" evidence="2">
    <location>
        <begin position="23"/>
        <end position="1113"/>
    </location>
</feature>
<reference evidence="3 4" key="1">
    <citation type="submission" date="2021-01" db="EMBL/GenBank/DDBJ databases">
        <title>Cercospora kikuchii MAFF 305040 whole genome shotgun sequence.</title>
        <authorList>
            <person name="Kashiwa T."/>
            <person name="Suzuki T."/>
        </authorList>
    </citation>
    <scope>NUCLEOTIDE SEQUENCE [LARGE SCALE GENOMIC DNA]</scope>
    <source>
        <strain evidence="3 4">MAFF 305040</strain>
    </source>
</reference>
<dbReference type="AlphaFoldDB" id="A0A9P3CE35"/>
<evidence type="ECO:0000256" key="2">
    <source>
        <dbReference type="SAM" id="SignalP"/>
    </source>
</evidence>
<organism evidence="3 4">
    <name type="scientific">Cercospora kikuchii</name>
    <dbReference type="NCBI Taxonomy" id="84275"/>
    <lineage>
        <taxon>Eukaryota</taxon>
        <taxon>Fungi</taxon>
        <taxon>Dikarya</taxon>
        <taxon>Ascomycota</taxon>
        <taxon>Pezizomycotina</taxon>
        <taxon>Dothideomycetes</taxon>
        <taxon>Dothideomycetidae</taxon>
        <taxon>Mycosphaerellales</taxon>
        <taxon>Mycosphaerellaceae</taxon>
        <taxon>Cercospora</taxon>
    </lineage>
</organism>
<keyword evidence="2" id="KW-0732">Signal</keyword>
<accession>A0A9P3CE35</accession>
<name>A0A9P3CE35_9PEZI</name>
<gene>
    <name evidence="3" type="ORF">CKM354_000584100</name>
</gene>
<feature type="signal peptide" evidence="2">
    <location>
        <begin position="1"/>
        <end position="22"/>
    </location>
</feature>
<sequence length="1113" mass="125201">MAIGQQSRLLLAALVLSGTTHAQVQNATNHNQQNDTAPRFQDRAASNKGKSDMDDDYIGPLDTGAFRRLLYHSTFLGAEIGRSLALRYNPEFEERCQKDVECHLVLQGLTSSVTKKSIGMGEPVCPHEHCDAANLVQVWSHKHIAAVQEAFARTWLLAENFGRNFNLAQWDSSSDKNLRVISMTQQWLDKDHVDTKKLEKVRRYWATSDQVQNPLRDWYNNHTLVDNSYNLTDLRGSLFMETLFNGPTCLGDSYLCPVDQTQRDAIIPVLSAMKASYEVGVLHEWNPFRSTISYMRARNSGWKDLDDVLAHSKMKTGHRNEALMIMKKFADEANANHDALRGVSGNMIYTTEVFDQFTGRIWHANFRSDDSRTIDPGLRMLGYVPLVAQEDTGMPLLGYESTRHVNDLTPITAGYWQMITVDPTPAGNSVNASMTHEKRSEEIHILAPAGVDWHLPSEDGFVPRPPLLSRRGLKEETKVDSALPYRLYQVRTGAEGGIMTDSMGNPLTRTVEVEDDHETPPVMQSTDTTIIHGGMISLMALKLSTAAGKAIGLGIPLQYAVHAKSALKSNIVRGEKHVQFAEFEGVDAIRANSRAGRRSWWPVNREQHVRKHWIKDELRKQQRFTKEWEEELLELGTKINRMTPGDTWLPGLRQRKQAVEKALESSKKTQRAFKDLQNLPKINPNHPNVEVLTAQRAERVESALEQSRDTFRFRERTRLLEGADLFREVFKPGTTVPEQMQSVADSIAARRGTRLDELMDLGAIRRYIRMGLHRPSPRLHYDRKMPTALGEAQVRAADVVEMLAQEFGGLTVDVAARHTRVLARIREFAKSPARARAAARNTLRAVKLPKVPLGAIGNVAMAAFTIGSGIAQLVSELEDDDTCKRPTYRTELWNLEAAEMDIILSPCINTVAPLPTPTNMEPLTVMFGGPEPTGEAWVLPGGIPYDNITTHGLASSNATNPNGTQAVIPSNTIEDQNATSTKEFKCPMPPLDQDYMYGRAEALPCPIPTPRECSIDWFREHINEIPVGVRGPDYCATGNLVGHARAQANNCLPDFGSKECKKMFGLDEKTIEKEKKKEEERQKKEDKENEKKQKEDEKKRKEEEERKKEEEGK</sequence>
<feature type="region of interest" description="Disordered" evidence="1">
    <location>
        <begin position="28"/>
        <end position="56"/>
    </location>
</feature>
<keyword evidence="4" id="KW-1185">Reference proteome</keyword>
<evidence type="ECO:0000313" key="4">
    <source>
        <dbReference type="Proteomes" id="UP000825890"/>
    </source>
</evidence>
<dbReference type="OrthoDB" id="3635319at2759"/>
<proteinExistence type="predicted"/>
<evidence type="ECO:0000313" key="3">
    <source>
        <dbReference type="EMBL" id="GIZ42579.1"/>
    </source>
</evidence>
<protein>
    <submittedName>
        <fullName evidence="3">Uncharacterized protein</fullName>
    </submittedName>
</protein>
<evidence type="ECO:0000256" key="1">
    <source>
        <dbReference type="SAM" id="MobiDB-lite"/>
    </source>
</evidence>
<dbReference type="RefSeq" id="XP_044657066.1">
    <property type="nucleotide sequence ID" value="XM_044801131.1"/>
</dbReference>
<dbReference type="Proteomes" id="UP000825890">
    <property type="component" value="Unassembled WGS sequence"/>
</dbReference>
<comment type="caution">
    <text evidence="3">The sequence shown here is derived from an EMBL/GenBank/DDBJ whole genome shotgun (WGS) entry which is preliminary data.</text>
</comment>
<dbReference type="EMBL" id="BOLY01000003">
    <property type="protein sequence ID" value="GIZ42579.1"/>
    <property type="molecule type" value="Genomic_DNA"/>
</dbReference>
<feature type="region of interest" description="Disordered" evidence="1">
    <location>
        <begin position="1069"/>
        <end position="1113"/>
    </location>
</feature>